<dbReference type="AlphaFoldDB" id="A0A9P1FSL3"/>
<feature type="region of interest" description="Disordered" evidence="1">
    <location>
        <begin position="474"/>
        <end position="497"/>
    </location>
</feature>
<evidence type="ECO:0000313" key="4">
    <source>
        <dbReference type="Proteomes" id="UP001152797"/>
    </source>
</evidence>
<dbReference type="Proteomes" id="UP001152797">
    <property type="component" value="Unassembled WGS sequence"/>
</dbReference>
<feature type="compositionally biased region" description="Basic and acidic residues" evidence="1">
    <location>
        <begin position="485"/>
        <end position="497"/>
    </location>
</feature>
<reference evidence="3 4" key="2">
    <citation type="submission" date="2024-05" db="EMBL/GenBank/DDBJ databases">
        <authorList>
            <person name="Chen Y."/>
            <person name="Shah S."/>
            <person name="Dougan E. K."/>
            <person name="Thang M."/>
            <person name="Chan C."/>
        </authorList>
    </citation>
    <scope>NUCLEOTIDE SEQUENCE [LARGE SCALE GENOMIC DNA]</scope>
</reference>
<accession>A0A9P1FSL3</accession>
<sequence>MSERTVMLINTKTGDEKYTAATLELECNDVYKKDGETIRTPWPLWLKKCSQWGQFYDQLSDSCGACPDSNGQSPQEAFPDLNLPDESWFRQCMPMPSATGMMCACSYEYHGFDDNGNYNWGSGTQKVPMTESCKAADDGCMQFVSSREAWSVQPWMLKLPSYTCTGLPPFAPSSDVSSSMMTPPLEKDSLYQLLRFSFADGVDSISNITKSWQLKENSVKILFMSRISKSGQDLSVGPSLAELASNCQININVYFDTQGTAVNNGESVPASAIPTYSPLCVANEVNHMKEFIANITGEMAALANNSVTCNASKGDASGGHGYRRLSKRQKEVEKLLQSWEDMARSQGRPTPSMLGKLQLKKEAERMVAARQAREWKRKLQDETEHYVVSGRVRFWMQEDCESMGAAVGELKPETIASFYLPLLEHALGADVVSQYADHFKIEVNDCKPFELADGTTSGSSIFVQYTLDAGPVQGGDDSLQTAGRPDVRGDVTDKKLW</sequence>
<name>A0A9P1FSL3_9DINO</name>
<proteinExistence type="predicted"/>
<evidence type="ECO:0000313" key="3">
    <source>
        <dbReference type="EMBL" id="CAL4774195.1"/>
    </source>
</evidence>
<reference evidence="2" key="1">
    <citation type="submission" date="2022-10" db="EMBL/GenBank/DDBJ databases">
        <authorList>
            <person name="Chen Y."/>
            <person name="Dougan E. K."/>
            <person name="Chan C."/>
            <person name="Rhodes N."/>
            <person name="Thang M."/>
        </authorList>
    </citation>
    <scope>NUCLEOTIDE SEQUENCE</scope>
</reference>
<protein>
    <submittedName>
        <fullName evidence="2">Uncharacterized protein</fullName>
    </submittedName>
</protein>
<organism evidence="2">
    <name type="scientific">Cladocopium goreaui</name>
    <dbReference type="NCBI Taxonomy" id="2562237"/>
    <lineage>
        <taxon>Eukaryota</taxon>
        <taxon>Sar</taxon>
        <taxon>Alveolata</taxon>
        <taxon>Dinophyceae</taxon>
        <taxon>Suessiales</taxon>
        <taxon>Symbiodiniaceae</taxon>
        <taxon>Cladocopium</taxon>
    </lineage>
</organism>
<dbReference type="EMBL" id="CAMXCT020001113">
    <property type="protein sequence ID" value="CAL1140258.1"/>
    <property type="molecule type" value="Genomic_DNA"/>
</dbReference>
<evidence type="ECO:0000256" key="1">
    <source>
        <dbReference type="SAM" id="MobiDB-lite"/>
    </source>
</evidence>
<dbReference type="EMBL" id="CAMXCT030001113">
    <property type="protein sequence ID" value="CAL4774195.1"/>
    <property type="molecule type" value="Genomic_DNA"/>
</dbReference>
<keyword evidence="4" id="KW-1185">Reference proteome</keyword>
<evidence type="ECO:0000313" key="2">
    <source>
        <dbReference type="EMBL" id="CAI3986883.1"/>
    </source>
</evidence>
<comment type="caution">
    <text evidence="2">The sequence shown here is derived from an EMBL/GenBank/DDBJ whole genome shotgun (WGS) entry which is preliminary data.</text>
</comment>
<dbReference type="EMBL" id="CAMXCT010001113">
    <property type="protein sequence ID" value="CAI3986883.1"/>
    <property type="molecule type" value="Genomic_DNA"/>
</dbReference>
<gene>
    <name evidence="2" type="ORF">C1SCF055_LOCUS14199</name>
</gene>